<comment type="caution">
    <text evidence="2">The sequence shown here is derived from an EMBL/GenBank/DDBJ whole genome shotgun (WGS) entry which is preliminary data.</text>
</comment>
<dbReference type="PRINTS" id="PR00081">
    <property type="entry name" value="GDHRDH"/>
</dbReference>
<dbReference type="SUPFAM" id="SSF51735">
    <property type="entry name" value="NAD(P)-binding Rossmann-fold domains"/>
    <property type="match status" value="1"/>
</dbReference>
<evidence type="ECO:0000256" key="1">
    <source>
        <dbReference type="ARBA" id="ARBA00023002"/>
    </source>
</evidence>
<sequence length="307" mass="33005">MRWTAADIPDLSGKTAIVTGANSGLGMITAGELARRGASVVLACRDTGKGNEAAARMRAVLPHAHIHVARLNLADLRSVHEFADMMKDRHAEGVDLLVNNAGVMAMPYRRTSDGFELQFGTNHLGHFALTGLLMPLLLAGRGAPRVVTVSSGAHRAGRMNFKDLNAEGRYGKYSAYAQSKLANLLFAFELDRRATGSGLVSVAAHPGYAATNLTIAGPRMEGSKWRELVTKVGTKVVAQSKERGALPLLHAATKEGLRGGSYIGPDGMFESRGYPKQVEPAPLARDAKSARKLWEVSEELTKVRYVF</sequence>
<organism evidence="2 3">
    <name type="scientific">Sinosporangium siamense</name>
    <dbReference type="NCBI Taxonomy" id="1367973"/>
    <lineage>
        <taxon>Bacteria</taxon>
        <taxon>Bacillati</taxon>
        <taxon>Actinomycetota</taxon>
        <taxon>Actinomycetes</taxon>
        <taxon>Streptosporangiales</taxon>
        <taxon>Streptosporangiaceae</taxon>
        <taxon>Sinosporangium</taxon>
    </lineage>
</organism>
<dbReference type="NCBIfam" id="NF004513">
    <property type="entry name" value="PRK05854.1"/>
    <property type="match status" value="1"/>
</dbReference>
<dbReference type="EMBL" id="BOOW01000002">
    <property type="protein sequence ID" value="GII89892.1"/>
    <property type="molecule type" value="Genomic_DNA"/>
</dbReference>
<dbReference type="NCBIfam" id="NF004846">
    <property type="entry name" value="PRK06197.1"/>
    <property type="match status" value="1"/>
</dbReference>
<dbReference type="InterPro" id="IPR002347">
    <property type="entry name" value="SDR_fam"/>
</dbReference>
<accession>A0A919RAD9</accession>
<evidence type="ECO:0000313" key="3">
    <source>
        <dbReference type="Proteomes" id="UP000606172"/>
    </source>
</evidence>
<proteinExistence type="predicted"/>
<keyword evidence="1" id="KW-0560">Oxidoreductase</keyword>
<name>A0A919RAD9_9ACTN</name>
<dbReference type="CDD" id="cd05327">
    <property type="entry name" value="retinol-DH_like_SDR_c_like"/>
    <property type="match status" value="1"/>
</dbReference>
<keyword evidence="3" id="KW-1185">Reference proteome</keyword>
<dbReference type="PANTHER" id="PTHR43157">
    <property type="entry name" value="PHOSPHATIDYLINOSITOL-GLYCAN BIOSYNTHESIS CLASS F PROTEIN-RELATED"/>
    <property type="match status" value="1"/>
</dbReference>
<dbReference type="Proteomes" id="UP000606172">
    <property type="component" value="Unassembled WGS sequence"/>
</dbReference>
<reference evidence="2" key="1">
    <citation type="submission" date="2021-01" db="EMBL/GenBank/DDBJ databases">
        <title>Whole genome shotgun sequence of Sinosporangium siamense NBRC 109515.</title>
        <authorList>
            <person name="Komaki H."/>
            <person name="Tamura T."/>
        </authorList>
    </citation>
    <scope>NUCLEOTIDE SEQUENCE</scope>
    <source>
        <strain evidence="2">NBRC 109515</strain>
    </source>
</reference>
<dbReference type="PANTHER" id="PTHR43157:SF31">
    <property type="entry name" value="PHOSPHATIDYLINOSITOL-GLYCAN BIOSYNTHESIS CLASS F PROTEIN"/>
    <property type="match status" value="1"/>
</dbReference>
<dbReference type="Gene3D" id="3.40.50.720">
    <property type="entry name" value="NAD(P)-binding Rossmann-like Domain"/>
    <property type="match status" value="1"/>
</dbReference>
<dbReference type="AlphaFoldDB" id="A0A919RAD9"/>
<dbReference type="Pfam" id="PF00106">
    <property type="entry name" value="adh_short"/>
    <property type="match status" value="1"/>
</dbReference>
<protein>
    <submittedName>
        <fullName evidence="2">Short-chain dehydrogenase</fullName>
    </submittedName>
</protein>
<dbReference type="InterPro" id="IPR036291">
    <property type="entry name" value="NAD(P)-bd_dom_sf"/>
</dbReference>
<dbReference type="RefSeq" id="WP_204019861.1">
    <property type="nucleotide sequence ID" value="NZ_BOOW01000002.1"/>
</dbReference>
<gene>
    <name evidence="2" type="ORF">Ssi02_01230</name>
</gene>
<dbReference type="GO" id="GO:0016491">
    <property type="term" value="F:oxidoreductase activity"/>
    <property type="evidence" value="ECO:0007669"/>
    <property type="project" value="UniProtKB-KW"/>
</dbReference>
<evidence type="ECO:0000313" key="2">
    <source>
        <dbReference type="EMBL" id="GII89892.1"/>
    </source>
</evidence>